<evidence type="ECO:0000256" key="1">
    <source>
        <dbReference type="SAM" id="MobiDB-lite"/>
    </source>
</evidence>
<dbReference type="EMBL" id="JBHSPH010000002">
    <property type="protein sequence ID" value="MFC5862379.1"/>
    <property type="molecule type" value="Genomic_DNA"/>
</dbReference>
<organism evidence="2 3">
    <name type="scientific">Acidicapsa dinghuensis</name>
    <dbReference type="NCBI Taxonomy" id="2218256"/>
    <lineage>
        <taxon>Bacteria</taxon>
        <taxon>Pseudomonadati</taxon>
        <taxon>Acidobacteriota</taxon>
        <taxon>Terriglobia</taxon>
        <taxon>Terriglobales</taxon>
        <taxon>Acidobacteriaceae</taxon>
        <taxon>Acidicapsa</taxon>
    </lineage>
</organism>
<feature type="region of interest" description="Disordered" evidence="1">
    <location>
        <begin position="19"/>
        <end position="38"/>
    </location>
</feature>
<dbReference type="RefSeq" id="WP_263335539.1">
    <property type="nucleotide sequence ID" value="NZ_JAGSYH010000003.1"/>
</dbReference>
<evidence type="ECO:0000313" key="2">
    <source>
        <dbReference type="EMBL" id="MFC5862379.1"/>
    </source>
</evidence>
<dbReference type="Gene3D" id="3.40.50.300">
    <property type="entry name" value="P-loop containing nucleotide triphosphate hydrolases"/>
    <property type="match status" value="1"/>
</dbReference>
<sequence length="362" mass="40056">MASVDSSIQLRTPLSAAGNEYEDVTTTSVHEKKRLTGGSAKHQELRAALLADMNLPLRQTFYPLGFAVEILTNNVDVLHAAAESFGHRRLCRGNTALRVRVGITEGGTSECLSEPVRREYSHLYSLVVDAENQALLDLKTCVSFLWLTQSSLRNRLYFRYNFLEKVVYLLLGASVVTDLHAACVSKYGKGILLFGDSGAGKSTLAYACARDGWTYTSDDTCYLINKLKQPRVIGHSHRVRFRPAAKEFFPELEHCAITPRMEGKPSIEVPTSKLPILEASAEASVHAIVYLNRIATSTATLIRLPAGTAALRSRQELFSAGEIREKHEKILEILSPVPTYELQYSGVANAIQQLDLLVQDFV</sequence>
<dbReference type="SUPFAM" id="SSF53795">
    <property type="entry name" value="PEP carboxykinase-like"/>
    <property type="match status" value="1"/>
</dbReference>
<dbReference type="InterPro" id="IPR027417">
    <property type="entry name" value="P-loop_NTPase"/>
</dbReference>
<protein>
    <submittedName>
        <fullName evidence="2">Aldolase</fullName>
    </submittedName>
</protein>
<gene>
    <name evidence="2" type="ORF">ACFPT7_08775</name>
</gene>
<name>A0ABW1EEH7_9BACT</name>
<reference evidence="3" key="1">
    <citation type="journal article" date="2019" name="Int. J. Syst. Evol. Microbiol.">
        <title>The Global Catalogue of Microorganisms (GCM) 10K type strain sequencing project: providing services to taxonomists for standard genome sequencing and annotation.</title>
        <authorList>
            <consortium name="The Broad Institute Genomics Platform"/>
            <consortium name="The Broad Institute Genome Sequencing Center for Infectious Disease"/>
            <person name="Wu L."/>
            <person name="Ma J."/>
        </authorList>
    </citation>
    <scope>NUCLEOTIDE SEQUENCE [LARGE SCALE GENOMIC DNA]</scope>
    <source>
        <strain evidence="3">JCM 4087</strain>
    </source>
</reference>
<keyword evidence="3" id="KW-1185">Reference proteome</keyword>
<comment type="caution">
    <text evidence="2">The sequence shown here is derived from an EMBL/GenBank/DDBJ whole genome shotgun (WGS) entry which is preliminary data.</text>
</comment>
<dbReference type="InterPro" id="IPR025662">
    <property type="entry name" value="Sigma_54_int_dom_ATP-bd_1"/>
</dbReference>
<dbReference type="Proteomes" id="UP001596091">
    <property type="component" value="Unassembled WGS sequence"/>
</dbReference>
<evidence type="ECO:0000313" key="3">
    <source>
        <dbReference type="Proteomes" id="UP001596091"/>
    </source>
</evidence>
<accession>A0ABW1EEH7</accession>
<dbReference type="PROSITE" id="PS00675">
    <property type="entry name" value="SIGMA54_INTERACT_1"/>
    <property type="match status" value="1"/>
</dbReference>
<proteinExistence type="predicted"/>